<dbReference type="Pfam" id="PF00013">
    <property type="entry name" value="KH_1"/>
    <property type="match status" value="1"/>
</dbReference>
<organism evidence="4 5">
    <name type="scientific">Argiope bruennichi</name>
    <name type="common">Wasp spider</name>
    <name type="synonym">Aranea bruennichi</name>
    <dbReference type="NCBI Taxonomy" id="94029"/>
    <lineage>
        <taxon>Eukaryota</taxon>
        <taxon>Metazoa</taxon>
        <taxon>Ecdysozoa</taxon>
        <taxon>Arthropoda</taxon>
        <taxon>Chelicerata</taxon>
        <taxon>Arachnida</taxon>
        <taxon>Araneae</taxon>
        <taxon>Araneomorphae</taxon>
        <taxon>Entelegynae</taxon>
        <taxon>Araneoidea</taxon>
        <taxon>Araneidae</taxon>
        <taxon>Argiope</taxon>
    </lineage>
</organism>
<keyword evidence="5" id="KW-1185">Reference proteome</keyword>
<feature type="compositionally biased region" description="Polar residues" evidence="2">
    <location>
        <begin position="239"/>
        <end position="260"/>
    </location>
</feature>
<dbReference type="InterPro" id="IPR004087">
    <property type="entry name" value="KH_dom"/>
</dbReference>
<gene>
    <name evidence="4" type="ORF">HNY73_003628</name>
</gene>
<dbReference type="AlphaFoldDB" id="A0A8T0FLR6"/>
<sequence length="716" mass="78354">MVNLQFCNESAKVHSTKLSAASCSDEVSQASIKSNGSSHHSSKVPVVNGDCKVSLEDTPLVNGSCSKMPANGFPTMVGYCNKLTAVKNGPIVNGKCCNVPINDLEMDNRNHDKIAVELPMVNRNHHDKAAPEEFPLVNGNHHDKVPVEEFPTVNGNHQDKVAVEEFPTVNGNHRDKVAVVEFPMVNGNHGKAAVEEFPTVNGNHGKAAFEEFPTMNENRGKAAVEELSACGPYNKEINDSSIPTENGTVQNDSNENSNGFVTVVNKKKLNRNKNRNKPISNLPPIKKTENIRRDNGIDKNHNVKSSPSHLAQKPPSRTVFPVRSSEKSYSSALASGQPVMSQMKNASLIFLDSPNKAFSDVTKGSKVNKSSNNNHDLSKACKAIAKQLSAVTNDTLTISYQPNSATKVEKTDFSGQTDICPENELSRSQTKCLPSQEDTFEESVKASSPIYCIDVDYVKEITDESNIAYCDSVVDLQGAGGPSVVLDNVDTQGAVGPLVILDNISDDSGRGDSVYCDGTFRCQFPKVKVPLLIGRHGNYKKEVEGRSGAKIRVINLYNKDADFAIVEIKGQLPQIEKAKEIIQERFPDVLLQYYFGVAGSESISPYYIATLPEGTNFPGVVSSMYSPSRFWVQQYGHPLFYHLEDLERRMSMHFNAIPNAPIVEYPVPGQIVAVAGSTNSNNEAKWLRGMITNIFPDEGNVVINYLDHGVYMVSNL</sequence>
<evidence type="ECO:0000313" key="4">
    <source>
        <dbReference type="EMBL" id="KAF8791971.1"/>
    </source>
</evidence>
<dbReference type="PROSITE" id="PS50084">
    <property type="entry name" value="KH_TYPE_1"/>
    <property type="match status" value="1"/>
</dbReference>
<evidence type="ECO:0000259" key="3">
    <source>
        <dbReference type="SMART" id="SM00322"/>
    </source>
</evidence>
<keyword evidence="1" id="KW-0694">RNA-binding</keyword>
<comment type="caution">
    <text evidence="4">The sequence shown here is derived from an EMBL/GenBank/DDBJ whole genome shotgun (WGS) entry which is preliminary data.</text>
</comment>
<feature type="compositionally biased region" description="Basic residues" evidence="2">
    <location>
        <begin position="265"/>
        <end position="276"/>
    </location>
</feature>
<evidence type="ECO:0000256" key="1">
    <source>
        <dbReference type="PROSITE-ProRule" id="PRU00117"/>
    </source>
</evidence>
<evidence type="ECO:0000256" key="2">
    <source>
        <dbReference type="SAM" id="MobiDB-lite"/>
    </source>
</evidence>
<proteinExistence type="predicted"/>
<dbReference type="Pfam" id="PF00567">
    <property type="entry name" value="TUDOR"/>
    <property type="match status" value="1"/>
</dbReference>
<dbReference type="EMBL" id="JABXBU010000003">
    <property type="protein sequence ID" value="KAF8791971.1"/>
    <property type="molecule type" value="Genomic_DNA"/>
</dbReference>
<dbReference type="GO" id="GO:0010468">
    <property type="term" value="P:regulation of gene expression"/>
    <property type="evidence" value="ECO:0007669"/>
    <property type="project" value="UniProtKB-ARBA"/>
</dbReference>
<dbReference type="Proteomes" id="UP000807504">
    <property type="component" value="Unassembled WGS sequence"/>
</dbReference>
<dbReference type="SUPFAM" id="SSF54791">
    <property type="entry name" value="Eukaryotic type KH-domain (KH-domain type I)"/>
    <property type="match status" value="1"/>
</dbReference>
<reference evidence="4" key="1">
    <citation type="journal article" date="2020" name="bioRxiv">
        <title>Chromosome-level reference genome of the European wasp spider Argiope bruennichi: a resource for studies on range expansion and evolutionary adaptation.</title>
        <authorList>
            <person name="Sheffer M.M."/>
            <person name="Hoppe A."/>
            <person name="Krehenwinkel H."/>
            <person name="Uhl G."/>
            <person name="Kuss A.W."/>
            <person name="Jensen L."/>
            <person name="Jensen C."/>
            <person name="Gillespie R.G."/>
            <person name="Hoff K.J."/>
            <person name="Prost S."/>
        </authorList>
    </citation>
    <scope>NUCLEOTIDE SEQUENCE</scope>
</reference>
<evidence type="ECO:0000313" key="5">
    <source>
        <dbReference type="Proteomes" id="UP000807504"/>
    </source>
</evidence>
<feature type="region of interest" description="Disordered" evidence="2">
    <location>
        <begin position="233"/>
        <end position="324"/>
    </location>
</feature>
<dbReference type="InterPro" id="IPR036612">
    <property type="entry name" value="KH_dom_type_1_sf"/>
</dbReference>
<protein>
    <submittedName>
        <fullName evidence="4">A-kinase anchor protein 1 like protein</fullName>
    </submittedName>
</protein>
<reference evidence="4" key="2">
    <citation type="submission" date="2020-06" db="EMBL/GenBank/DDBJ databases">
        <authorList>
            <person name="Sheffer M."/>
        </authorList>
    </citation>
    <scope>NUCLEOTIDE SEQUENCE</scope>
</reference>
<dbReference type="InterPro" id="IPR004088">
    <property type="entry name" value="KH_dom_type_1"/>
</dbReference>
<dbReference type="SUPFAM" id="SSF63748">
    <property type="entry name" value="Tudor/PWWP/MBT"/>
    <property type="match status" value="1"/>
</dbReference>
<dbReference type="SMART" id="SM00322">
    <property type="entry name" value="KH"/>
    <property type="match status" value="1"/>
</dbReference>
<dbReference type="InterPro" id="IPR002999">
    <property type="entry name" value="Tudor"/>
</dbReference>
<dbReference type="GO" id="GO:0003723">
    <property type="term" value="F:RNA binding"/>
    <property type="evidence" value="ECO:0007669"/>
    <property type="project" value="UniProtKB-UniRule"/>
</dbReference>
<feature type="domain" description="K Homology" evidence="3">
    <location>
        <begin position="516"/>
        <end position="587"/>
    </location>
</feature>
<accession>A0A8T0FLR6</accession>
<feature type="compositionally biased region" description="Basic and acidic residues" evidence="2">
    <location>
        <begin position="286"/>
        <end position="301"/>
    </location>
</feature>
<name>A0A8T0FLR6_ARGBR</name>
<dbReference type="Gene3D" id="3.30.1370.10">
    <property type="entry name" value="K Homology domain, type 1"/>
    <property type="match status" value="1"/>
</dbReference>
<dbReference type="GO" id="GO:0005739">
    <property type="term" value="C:mitochondrion"/>
    <property type="evidence" value="ECO:0007669"/>
    <property type="project" value="UniProtKB-ARBA"/>
</dbReference>